<evidence type="ECO:0000313" key="2">
    <source>
        <dbReference type="EMBL" id="GAF80333.1"/>
    </source>
</evidence>
<accession>X0SH27</accession>
<comment type="caution">
    <text evidence="2">The sequence shown here is derived from an EMBL/GenBank/DDBJ whole genome shotgun (WGS) entry which is preliminary data.</text>
</comment>
<dbReference type="InterPro" id="IPR011108">
    <property type="entry name" value="RMMBL"/>
</dbReference>
<dbReference type="PANTHER" id="PTHR43694:SF1">
    <property type="entry name" value="RIBONUCLEASE J"/>
    <property type="match status" value="1"/>
</dbReference>
<dbReference type="SUPFAM" id="SSF56281">
    <property type="entry name" value="Metallo-hydrolase/oxidoreductase"/>
    <property type="match status" value="1"/>
</dbReference>
<dbReference type="InterPro" id="IPR036866">
    <property type="entry name" value="RibonucZ/Hydroxyglut_hydro"/>
</dbReference>
<name>X0SH27_9ZZZZ</name>
<feature type="non-terminal residue" evidence="2">
    <location>
        <position position="1"/>
    </location>
</feature>
<dbReference type="PANTHER" id="PTHR43694">
    <property type="entry name" value="RIBONUCLEASE J"/>
    <property type="match status" value="1"/>
</dbReference>
<reference evidence="2" key="1">
    <citation type="journal article" date="2014" name="Front. Microbiol.">
        <title>High frequency of phylogenetically diverse reductive dehalogenase-homologous genes in deep subseafloor sedimentary metagenomes.</title>
        <authorList>
            <person name="Kawai M."/>
            <person name="Futagami T."/>
            <person name="Toyoda A."/>
            <person name="Takaki Y."/>
            <person name="Nishi S."/>
            <person name="Hori S."/>
            <person name="Arai W."/>
            <person name="Tsubouchi T."/>
            <person name="Morono Y."/>
            <person name="Uchiyama I."/>
            <person name="Ito T."/>
            <person name="Fujiyama A."/>
            <person name="Inagaki F."/>
            <person name="Takami H."/>
        </authorList>
    </citation>
    <scope>NUCLEOTIDE SEQUENCE</scope>
    <source>
        <strain evidence="2">Expedition CK06-06</strain>
    </source>
</reference>
<organism evidence="2">
    <name type="scientific">marine sediment metagenome</name>
    <dbReference type="NCBI Taxonomy" id="412755"/>
    <lineage>
        <taxon>unclassified sequences</taxon>
        <taxon>metagenomes</taxon>
        <taxon>ecological metagenomes</taxon>
    </lineage>
</organism>
<sequence length="285" mass="32589">GYIIHTSAGCVVYTGDIRAHGPKHEMTQEFLEAAEYVEPVALISEGTRMELRGRRRNLSEAQVLNGVTKVCKDADGQGKSVFYTHGPRDMDRLHTFSIAAESCGRRMVVSTRTAHLLHRLVEDEHLDLPDPTEDDLVAVYFRRKRSGGYDEKDYYLWEREFLDAMVTSEDLRKRPRDYIVSLNFNAFTELIDIQPQPGSPFIYSMSEPFGEDDLEERMMHNWLDHFGLAYHQLHASGHMSRKELGEAISRVKPGKLFPVHTENPQLFSDFHGNVVSPTLGKTYTI</sequence>
<dbReference type="Gene3D" id="3.60.15.10">
    <property type="entry name" value="Ribonuclease Z/Hydroxyacylglutathione hydrolase-like"/>
    <property type="match status" value="2"/>
</dbReference>
<protein>
    <recommendedName>
        <fullName evidence="1">Zn-dependent metallo-hydrolase RNA specificity domain-containing protein</fullName>
    </recommendedName>
</protein>
<evidence type="ECO:0000259" key="1">
    <source>
        <dbReference type="Pfam" id="PF07521"/>
    </source>
</evidence>
<dbReference type="EMBL" id="BARS01000635">
    <property type="protein sequence ID" value="GAF80333.1"/>
    <property type="molecule type" value="Genomic_DNA"/>
</dbReference>
<gene>
    <name evidence="2" type="ORF">S01H1_01460</name>
</gene>
<feature type="domain" description="Zn-dependent metallo-hydrolase RNA specificity" evidence="1">
    <location>
        <begin position="231"/>
        <end position="263"/>
    </location>
</feature>
<dbReference type="Pfam" id="PF07521">
    <property type="entry name" value="RMMBL"/>
    <property type="match status" value="1"/>
</dbReference>
<dbReference type="AlphaFoldDB" id="X0SH27"/>
<proteinExistence type="predicted"/>